<evidence type="ECO:0000313" key="3">
    <source>
        <dbReference type="Proteomes" id="UP001378188"/>
    </source>
</evidence>
<keyword evidence="3" id="KW-1185">Reference proteome</keyword>
<proteinExistence type="predicted"/>
<accession>A0AAW9RW50</accession>
<reference evidence="2 3" key="1">
    <citation type="submission" date="2024-02" db="EMBL/GenBank/DDBJ databases">
        <title>Genome analysis and characterization of Microbaculum marinisediminis sp. nov., isolated from marine sediment.</title>
        <authorList>
            <person name="Du Z.-J."/>
            <person name="Ye Y.-Q."/>
            <person name="Zhang Z.-R."/>
            <person name="Yuan S.-M."/>
            <person name="Zhang X.-Y."/>
        </authorList>
    </citation>
    <scope>NUCLEOTIDE SEQUENCE [LARGE SCALE GENOMIC DNA]</scope>
    <source>
        <strain evidence="2 3">SDUM1044001</strain>
    </source>
</reference>
<dbReference type="EMBL" id="JAZHOF010000007">
    <property type="protein sequence ID" value="MEJ8573184.1"/>
    <property type="molecule type" value="Genomic_DNA"/>
</dbReference>
<keyword evidence="1" id="KW-0732">Signal</keyword>
<feature type="chain" id="PRO_5043544373" description="PASTA domain-containing protein" evidence="1">
    <location>
        <begin position="26"/>
        <end position="105"/>
    </location>
</feature>
<name>A0AAW9RW50_9HYPH</name>
<protein>
    <recommendedName>
        <fullName evidence="4">PASTA domain-containing protein</fullName>
    </recommendedName>
</protein>
<evidence type="ECO:0000256" key="1">
    <source>
        <dbReference type="SAM" id="SignalP"/>
    </source>
</evidence>
<dbReference type="Proteomes" id="UP001378188">
    <property type="component" value="Unassembled WGS sequence"/>
</dbReference>
<feature type="signal peptide" evidence="1">
    <location>
        <begin position="1"/>
        <end position="25"/>
    </location>
</feature>
<sequence>MPIRSTGIVLATLAGVTIPMCNASAALAPEYDRARQFAAVAEDGDVAAALADHGLIDRIEWMEDLTYKVWSQNCFVLVTLAPVPPKDGMVGATDYDPAPGTVECE</sequence>
<organism evidence="2 3">
    <name type="scientific">Microbaculum marinum</name>
    <dbReference type="NCBI Taxonomy" id="1764581"/>
    <lineage>
        <taxon>Bacteria</taxon>
        <taxon>Pseudomonadati</taxon>
        <taxon>Pseudomonadota</taxon>
        <taxon>Alphaproteobacteria</taxon>
        <taxon>Hyphomicrobiales</taxon>
        <taxon>Tepidamorphaceae</taxon>
        <taxon>Microbaculum</taxon>
    </lineage>
</organism>
<evidence type="ECO:0008006" key="4">
    <source>
        <dbReference type="Google" id="ProtNLM"/>
    </source>
</evidence>
<comment type="caution">
    <text evidence="2">The sequence shown here is derived from an EMBL/GenBank/DDBJ whole genome shotgun (WGS) entry which is preliminary data.</text>
</comment>
<gene>
    <name evidence="2" type="ORF">V3328_16955</name>
</gene>
<dbReference type="AlphaFoldDB" id="A0AAW9RW50"/>
<evidence type="ECO:0000313" key="2">
    <source>
        <dbReference type="EMBL" id="MEJ8573184.1"/>
    </source>
</evidence>